<dbReference type="OrthoDB" id="360142at2759"/>
<organism evidence="3 4">
    <name type="scientific">Theileria equi strain WA</name>
    <dbReference type="NCBI Taxonomy" id="1537102"/>
    <lineage>
        <taxon>Eukaryota</taxon>
        <taxon>Sar</taxon>
        <taxon>Alveolata</taxon>
        <taxon>Apicomplexa</taxon>
        <taxon>Aconoidasida</taxon>
        <taxon>Piroplasmida</taxon>
        <taxon>Theileriidae</taxon>
        <taxon>Theileria</taxon>
    </lineage>
</organism>
<dbReference type="Gene3D" id="3.90.1200.10">
    <property type="match status" value="1"/>
</dbReference>
<dbReference type="SUPFAM" id="SSF56112">
    <property type="entry name" value="Protein kinase-like (PK-like)"/>
    <property type="match status" value="1"/>
</dbReference>
<proteinExistence type="inferred from homology"/>
<dbReference type="EC" id="2.7.1.32" evidence="3"/>
<dbReference type="Gene3D" id="3.30.200.20">
    <property type="entry name" value="Phosphorylase Kinase, domain 1"/>
    <property type="match status" value="1"/>
</dbReference>
<dbReference type="CDD" id="cd14021">
    <property type="entry name" value="ChoK-like_euk"/>
    <property type="match status" value="1"/>
</dbReference>
<dbReference type="EMBL" id="CP001669">
    <property type="protein sequence ID" value="AFZ78926.1"/>
    <property type="molecule type" value="Genomic_DNA"/>
</dbReference>
<evidence type="ECO:0000256" key="2">
    <source>
        <dbReference type="SAM" id="MobiDB-lite"/>
    </source>
</evidence>
<feature type="compositionally biased region" description="Polar residues" evidence="2">
    <location>
        <begin position="10"/>
        <end position="31"/>
    </location>
</feature>
<evidence type="ECO:0000256" key="1">
    <source>
        <dbReference type="ARBA" id="ARBA00038211"/>
    </source>
</evidence>
<feature type="region of interest" description="Disordered" evidence="2">
    <location>
        <begin position="1"/>
        <end position="31"/>
    </location>
</feature>
<dbReference type="VEuPathDB" id="PiroplasmaDB:BEWA_017670"/>
<dbReference type="GO" id="GO:0004103">
    <property type="term" value="F:choline kinase activity"/>
    <property type="evidence" value="ECO:0007669"/>
    <property type="project" value="UniProtKB-EC"/>
</dbReference>
<dbReference type="STRING" id="1537102.L0AV93"/>
<dbReference type="eggNOG" id="KOG2686">
    <property type="taxonomic scope" value="Eukaryota"/>
</dbReference>
<reference evidence="3 4" key="1">
    <citation type="journal article" date="2012" name="BMC Genomics">
        <title>Comparative genomic analysis and phylogenetic position of Theileria equi.</title>
        <authorList>
            <person name="Kappmeyer L.S."/>
            <person name="Thiagarajan M."/>
            <person name="Herndon D.R."/>
            <person name="Ramsay J.D."/>
            <person name="Caler E."/>
            <person name="Djikeng A."/>
            <person name="Gillespie J.J."/>
            <person name="Lau A.O."/>
            <person name="Roalson E.H."/>
            <person name="Silva J.C."/>
            <person name="Silva M.G."/>
            <person name="Suarez C.E."/>
            <person name="Ueti M.W."/>
            <person name="Nene V.M."/>
            <person name="Mealey R.H."/>
            <person name="Knowles D.P."/>
            <person name="Brayton K.A."/>
        </authorList>
    </citation>
    <scope>NUCLEOTIDE SEQUENCE [LARGE SCALE GENOMIC DNA]</scope>
    <source>
        <strain evidence="3 4">WA</strain>
    </source>
</reference>
<dbReference type="InterPro" id="IPR011009">
    <property type="entry name" value="Kinase-like_dom_sf"/>
</dbReference>
<sequence length="403" mass="45568">MNKPDMIHYENSTMNSSDKSPNNTTSAQCDDSTKGCTLNIADMHCYDDLKDLCIKNVPFWSTVSRSDIAVEKIAAAYTNDAYKVSLRANYDTPGNITEVMIKKISPYKSILFDIDDHTLIAELLGNQELGPKIVGKFQGGVIQKWIKGAPVTFETIHNISTLASLARFLGRFHRIGTEIAPKHLDRTPMILRLLDRWSKKALDTANKHNLDLDVEGIINGISVYKRALNKHLKNSHTFTNSVVFCHNDPGYRNVIDTGHGKCFIDFEYSGFNYVGCEISRFFYEASMYFTTGVPPYLIFEDPLDIDYTHRSLFVSVYLSEVLGKNVLPSDKTIIDEFLTSLQIHSLGVYLYCALWRVTMLSIEGIQLFPKFIDFAKAQYQLYKNQLKKLIENGVISEDGVGTC</sequence>
<evidence type="ECO:0000313" key="3">
    <source>
        <dbReference type="EMBL" id="AFZ78926.1"/>
    </source>
</evidence>
<dbReference type="GO" id="GO:0005737">
    <property type="term" value="C:cytoplasm"/>
    <property type="evidence" value="ECO:0007669"/>
    <property type="project" value="TreeGrafter"/>
</dbReference>
<keyword evidence="4" id="KW-1185">Reference proteome</keyword>
<name>L0AV93_THEEQ</name>
<dbReference type="GO" id="GO:0006646">
    <property type="term" value="P:phosphatidylethanolamine biosynthetic process"/>
    <property type="evidence" value="ECO:0007669"/>
    <property type="project" value="TreeGrafter"/>
</dbReference>
<keyword evidence="3" id="KW-0808">Transferase</keyword>
<gene>
    <name evidence="3" type="ORF">BEWA_017670</name>
</gene>
<evidence type="ECO:0000313" key="4">
    <source>
        <dbReference type="Proteomes" id="UP000031512"/>
    </source>
</evidence>
<dbReference type="RefSeq" id="XP_004828592.1">
    <property type="nucleotide sequence ID" value="XM_004828535.1"/>
</dbReference>
<dbReference type="PANTHER" id="PTHR22603:SF93">
    <property type="entry name" value="RE24176P"/>
    <property type="match status" value="1"/>
</dbReference>
<dbReference type="AlphaFoldDB" id="L0AV93"/>
<dbReference type="KEGG" id="beq:BEWA_017670"/>
<dbReference type="Proteomes" id="UP000031512">
    <property type="component" value="Chromosome 1"/>
</dbReference>
<keyword evidence="3" id="KW-0418">Kinase</keyword>
<dbReference type="GO" id="GO:0004305">
    <property type="term" value="F:ethanolamine kinase activity"/>
    <property type="evidence" value="ECO:0007669"/>
    <property type="project" value="TreeGrafter"/>
</dbReference>
<accession>L0AV93</accession>
<comment type="similarity">
    <text evidence="1">Belongs to the choline/ethanolamine kinase family.</text>
</comment>
<dbReference type="GeneID" id="15803865"/>
<dbReference type="Pfam" id="PF01633">
    <property type="entry name" value="Choline_kinase"/>
    <property type="match status" value="1"/>
</dbReference>
<dbReference type="PANTHER" id="PTHR22603">
    <property type="entry name" value="CHOLINE/ETHANOALAMINE KINASE"/>
    <property type="match status" value="1"/>
</dbReference>
<protein>
    <submittedName>
        <fullName evidence="3">Choline/ethanolamine kinase, putative</fullName>
        <ecNumber evidence="3">2.7.1.32</ecNumber>
    </submittedName>
</protein>